<comment type="cofactor">
    <cofactor evidence="1">
        <name>[4Fe-4S] cluster</name>
        <dbReference type="ChEBI" id="CHEBI:49883"/>
    </cofactor>
</comment>
<evidence type="ECO:0000313" key="10">
    <source>
        <dbReference type="Proteomes" id="UP000592294"/>
    </source>
</evidence>
<evidence type="ECO:0000256" key="2">
    <source>
        <dbReference type="ARBA" id="ARBA00022691"/>
    </source>
</evidence>
<dbReference type="GO" id="GO:0006777">
    <property type="term" value="P:Mo-molybdopterin cofactor biosynthetic process"/>
    <property type="evidence" value="ECO:0007669"/>
    <property type="project" value="UniProtKB-KW"/>
</dbReference>
<keyword evidence="6" id="KW-0501">Molybdenum cofactor biosynthesis</keyword>
<organism evidence="9 10">
    <name type="scientific">Allochromatium humboldtianum</name>
    <dbReference type="NCBI Taxonomy" id="504901"/>
    <lineage>
        <taxon>Bacteria</taxon>
        <taxon>Pseudomonadati</taxon>
        <taxon>Pseudomonadota</taxon>
        <taxon>Gammaproteobacteria</taxon>
        <taxon>Chromatiales</taxon>
        <taxon>Chromatiaceae</taxon>
        <taxon>Allochromatium</taxon>
    </lineage>
</organism>
<comment type="caution">
    <text evidence="9">The sequence shown here is derived from an EMBL/GenBank/DDBJ whole genome shotgun (WGS) entry which is preliminary data.</text>
</comment>
<dbReference type="Gene3D" id="3.20.20.70">
    <property type="entry name" value="Aldolase class I"/>
    <property type="match status" value="1"/>
</dbReference>
<dbReference type="EMBL" id="JABZEO010000002">
    <property type="protein sequence ID" value="NVZ08220.1"/>
    <property type="molecule type" value="Genomic_DNA"/>
</dbReference>
<evidence type="ECO:0000256" key="5">
    <source>
        <dbReference type="ARBA" id="ARBA00023014"/>
    </source>
</evidence>
<keyword evidence="2" id="KW-0949">S-adenosyl-L-methionine</keyword>
<evidence type="ECO:0000259" key="8">
    <source>
        <dbReference type="PROSITE" id="PS51918"/>
    </source>
</evidence>
<dbReference type="InterPro" id="IPR007197">
    <property type="entry name" value="rSAM"/>
</dbReference>
<accession>A0A850RB80</accession>
<keyword evidence="3" id="KW-0479">Metal-binding</keyword>
<dbReference type="GO" id="GO:0061798">
    <property type="term" value="F:GTP 3',8'-cyclase activity"/>
    <property type="evidence" value="ECO:0007669"/>
    <property type="project" value="TreeGrafter"/>
</dbReference>
<dbReference type="AlphaFoldDB" id="A0A850RB80"/>
<evidence type="ECO:0000256" key="6">
    <source>
        <dbReference type="ARBA" id="ARBA00023150"/>
    </source>
</evidence>
<dbReference type="InterPro" id="IPR050105">
    <property type="entry name" value="MoCo_biosynth_MoaA/MoaC"/>
</dbReference>
<dbReference type="InterPro" id="IPR013785">
    <property type="entry name" value="Aldolase_TIM"/>
</dbReference>
<keyword evidence="5" id="KW-0411">Iron-sulfur</keyword>
<dbReference type="Proteomes" id="UP000592294">
    <property type="component" value="Unassembled WGS sequence"/>
</dbReference>
<keyword evidence="7" id="KW-0456">Lyase</keyword>
<dbReference type="GO" id="GO:0046872">
    <property type="term" value="F:metal ion binding"/>
    <property type="evidence" value="ECO:0007669"/>
    <property type="project" value="UniProtKB-KW"/>
</dbReference>
<name>A0A850RB80_9GAMM</name>
<dbReference type="SUPFAM" id="SSF102114">
    <property type="entry name" value="Radical SAM enzymes"/>
    <property type="match status" value="1"/>
</dbReference>
<dbReference type="RefSeq" id="WP_176975013.1">
    <property type="nucleotide sequence ID" value="NZ_JABZEO010000002.1"/>
</dbReference>
<evidence type="ECO:0000256" key="3">
    <source>
        <dbReference type="ARBA" id="ARBA00022723"/>
    </source>
</evidence>
<evidence type="ECO:0000313" key="9">
    <source>
        <dbReference type="EMBL" id="NVZ08220.1"/>
    </source>
</evidence>
<evidence type="ECO:0000256" key="4">
    <source>
        <dbReference type="ARBA" id="ARBA00023004"/>
    </source>
</evidence>
<reference evidence="9 10" key="1">
    <citation type="submission" date="2020-06" db="EMBL/GenBank/DDBJ databases">
        <title>Whole-genome sequence of Allochromatium humboldtianum DSM 21881, type strain.</title>
        <authorList>
            <person name="Kyndt J.A."/>
            <person name="Meyer T.E."/>
        </authorList>
    </citation>
    <scope>NUCLEOTIDE SEQUENCE [LARGE SCALE GENOMIC DNA]</scope>
    <source>
        <strain evidence="9 10">DSM 21881</strain>
    </source>
</reference>
<dbReference type="GO" id="GO:0061799">
    <property type="term" value="F:cyclic pyranopterin monophosphate synthase activity"/>
    <property type="evidence" value="ECO:0007669"/>
    <property type="project" value="TreeGrafter"/>
</dbReference>
<gene>
    <name evidence="9" type="ORF">HW932_02965</name>
</gene>
<keyword evidence="10" id="KW-1185">Reference proteome</keyword>
<sequence>MNDATTKMDYLPLFQALRLADCWRAAGGRPEVEVAALEPTLWREGDKDVADLARELAACGMAVSMTTNGSRLARLSPRLAQVGLSRLRLSWHTLDAERFRALTATGDYVTFIDGVHAALAAGLPLSINRVLIGGLCDDLPEHVAFVDKYRLRLKLLDLYETMDNARERQAHYVEPMAVVRPLVRAGLLRESRLGEDGVEDGRRGRRRFHTKHGGLVEIKCSETARLNVGPCANCSYRNHCLEGLADYFRVTPDLRGNFCYRRADLEFSLAPILASPDPAAALRQTIRSQFGVEPDALLNRAALRYIVTSGCNFNCGFPASTTSWCLKQGQNFLFPPRRPEAVQITPPMRLEVA</sequence>
<keyword evidence="4" id="KW-0408">Iron</keyword>
<dbReference type="PROSITE" id="PS51918">
    <property type="entry name" value="RADICAL_SAM"/>
    <property type="match status" value="1"/>
</dbReference>
<feature type="domain" description="Radical SAM core" evidence="8">
    <location>
        <begin position="1"/>
        <end position="199"/>
    </location>
</feature>
<protein>
    <submittedName>
        <fullName evidence="9">Radical SAM protein</fullName>
    </submittedName>
</protein>
<evidence type="ECO:0000256" key="7">
    <source>
        <dbReference type="ARBA" id="ARBA00023239"/>
    </source>
</evidence>
<proteinExistence type="predicted"/>
<dbReference type="PANTHER" id="PTHR22960">
    <property type="entry name" value="MOLYBDOPTERIN COFACTOR SYNTHESIS PROTEIN A"/>
    <property type="match status" value="1"/>
</dbReference>
<dbReference type="GO" id="GO:0051536">
    <property type="term" value="F:iron-sulfur cluster binding"/>
    <property type="evidence" value="ECO:0007669"/>
    <property type="project" value="UniProtKB-KW"/>
</dbReference>
<dbReference type="PANTHER" id="PTHR22960:SF0">
    <property type="entry name" value="MOLYBDENUM COFACTOR BIOSYNTHESIS PROTEIN 1"/>
    <property type="match status" value="1"/>
</dbReference>
<evidence type="ECO:0000256" key="1">
    <source>
        <dbReference type="ARBA" id="ARBA00001966"/>
    </source>
</evidence>
<dbReference type="Pfam" id="PF04055">
    <property type="entry name" value="Radical_SAM"/>
    <property type="match status" value="1"/>
</dbReference>
<dbReference type="InterPro" id="IPR058240">
    <property type="entry name" value="rSAM_sf"/>
</dbReference>